<gene>
    <name evidence="1" type="ORF">IAD32_01480</name>
</gene>
<evidence type="ECO:0000313" key="2">
    <source>
        <dbReference type="Proteomes" id="UP000886787"/>
    </source>
</evidence>
<accession>A0A9D1CUB1</accession>
<comment type="caution">
    <text evidence="1">The sequence shown here is derived from an EMBL/GenBank/DDBJ whole genome shotgun (WGS) entry which is preliminary data.</text>
</comment>
<dbReference type="AlphaFoldDB" id="A0A9D1CUB1"/>
<evidence type="ECO:0000313" key="1">
    <source>
        <dbReference type="EMBL" id="HIQ79939.1"/>
    </source>
</evidence>
<dbReference type="Proteomes" id="UP000886787">
    <property type="component" value="Unassembled WGS sequence"/>
</dbReference>
<name>A0A9D1CUB1_9FIRM</name>
<protein>
    <submittedName>
        <fullName evidence="1">Uncharacterized protein</fullName>
    </submittedName>
</protein>
<organism evidence="1 2">
    <name type="scientific">Candidatus Scatavimonas merdigallinarum</name>
    <dbReference type="NCBI Taxonomy" id="2840914"/>
    <lineage>
        <taxon>Bacteria</taxon>
        <taxon>Bacillati</taxon>
        <taxon>Bacillota</taxon>
        <taxon>Clostridia</taxon>
        <taxon>Eubacteriales</taxon>
        <taxon>Oscillospiraceae</taxon>
        <taxon>Oscillospiraceae incertae sedis</taxon>
        <taxon>Candidatus Scatavimonas</taxon>
    </lineage>
</organism>
<dbReference type="EMBL" id="DVFW01000010">
    <property type="protein sequence ID" value="HIQ79939.1"/>
    <property type="molecule type" value="Genomic_DNA"/>
</dbReference>
<proteinExistence type="predicted"/>
<reference evidence="1" key="1">
    <citation type="submission" date="2020-10" db="EMBL/GenBank/DDBJ databases">
        <authorList>
            <person name="Gilroy R."/>
        </authorList>
    </citation>
    <scope>NUCLEOTIDE SEQUENCE</scope>
    <source>
        <strain evidence="1">ChiSjej1B19-3389</strain>
    </source>
</reference>
<reference evidence="1" key="2">
    <citation type="journal article" date="2021" name="PeerJ">
        <title>Extensive microbial diversity within the chicken gut microbiome revealed by metagenomics and culture.</title>
        <authorList>
            <person name="Gilroy R."/>
            <person name="Ravi A."/>
            <person name="Getino M."/>
            <person name="Pursley I."/>
            <person name="Horton D.L."/>
            <person name="Alikhan N.F."/>
            <person name="Baker D."/>
            <person name="Gharbi K."/>
            <person name="Hall N."/>
            <person name="Watson M."/>
            <person name="Adriaenssens E.M."/>
            <person name="Foster-Nyarko E."/>
            <person name="Jarju S."/>
            <person name="Secka A."/>
            <person name="Antonio M."/>
            <person name="Oren A."/>
            <person name="Chaudhuri R.R."/>
            <person name="La Ragione R."/>
            <person name="Hildebrand F."/>
            <person name="Pallen M.J."/>
        </authorList>
    </citation>
    <scope>NUCLEOTIDE SEQUENCE</scope>
    <source>
        <strain evidence="1">ChiSjej1B19-3389</strain>
    </source>
</reference>
<sequence>MAKQKKISISRLEKVLAGLEGAPKILPVGKAGETEEIVVTPLLSLEKQAQLAVYIANSVFTEDTDGQTQDKQISYAPYYYDIACMTGVLKYYTNIRTDNPAKLYMLCIKGGLFEKIVQLVDPRQYAAVTQAAQQLIAYRQRSLLASESTLLYKAVSTLQAREAELVQLTEKMERFFSAQDPVQTRESIEVLRKISSFSKEELAAAALSLKTPEDHANMENAQSAGA</sequence>